<accession>G9XJF3</accession>
<dbReference type="Proteomes" id="UP000004416">
    <property type="component" value="Unassembled WGS sequence"/>
</dbReference>
<evidence type="ECO:0000313" key="1">
    <source>
        <dbReference type="EMBL" id="EHL08201.1"/>
    </source>
</evidence>
<gene>
    <name evidence="1" type="ORF">HMPREF0322_01084</name>
</gene>
<sequence length="54" mass="6476">MSQEICQYTCRVKFFGAKSSSELHNEDYVQQGQWYNREKLVNGGIVWIRKKYQT</sequence>
<proteinExistence type="predicted"/>
<comment type="caution">
    <text evidence="1">The sequence shown here is derived from an EMBL/GenBank/DDBJ whole genome shotgun (WGS) entry which is preliminary data.</text>
</comment>
<dbReference type="EMBL" id="AFZX01000028">
    <property type="protein sequence ID" value="EHL08201.1"/>
    <property type="molecule type" value="Genomic_DNA"/>
</dbReference>
<protein>
    <submittedName>
        <fullName evidence="1">Uncharacterized protein</fullName>
    </submittedName>
</protein>
<organism evidence="1 2">
    <name type="scientific">Desulfitobacterium hafniense DP7</name>
    <dbReference type="NCBI Taxonomy" id="537010"/>
    <lineage>
        <taxon>Bacteria</taxon>
        <taxon>Bacillati</taxon>
        <taxon>Bacillota</taxon>
        <taxon>Clostridia</taxon>
        <taxon>Eubacteriales</taxon>
        <taxon>Desulfitobacteriaceae</taxon>
        <taxon>Desulfitobacterium</taxon>
    </lineage>
</organism>
<dbReference type="AlphaFoldDB" id="G9XJF3"/>
<name>G9XJF3_DESHA</name>
<evidence type="ECO:0000313" key="2">
    <source>
        <dbReference type="Proteomes" id="UP000004416"/>
    </source>
</evidence>
<dbReference type="HOGENOM" id="CLU_3042702_0_0_9"/>
<reference evidence="1 2" key="1">
    <citation type="submission" date="2011-08" db="EMBL/GenBank/DDBJ databases">
        <authorList>
            <person name="Weinstock G."/>
            <person name="Sodergren E."/>
            <person name="Clifton S."/>
            <person name="Fulton L."/>
            <person name="Fulton B."/>
            <person name="Courtney L."/>
            <person name="Fronick C."/>
            <person name="Harrison M."/>
            <person name="Strong C."/>
            <person name="Farmer C."/>
            <person name="Delahaunty K."/>
            <person name="Markovic C."/>
            <person name="Hall O."/>
            <person name="Minx P."/>
            <person name="Tomlinson C."/>
            <person name="Mitreva M."/>
            <person name="Hou S."/>
            <person name="Chen J."/>
            <person name="Wollam A."/>
            <person name="Pepin K.H."/>
            <person name="Johnson M."/>
            <person name="Bhonagiri V."/>
            <person name="Zhang X."/>
            <person name="Suruliraj S."/>
            <person name="Warren W."/>
            <person name="Chinwalla A."/>
            <person name="Mardis E.R."/>
            <person name="Wilson R.K."/>
        </authorList>
    </citation>
    <scope>NUCLEOTIDE SEQUENCE [LARGE SCALE GENOMIC DNA]</scope>
    <source>
        <strain evidence="1 2">DP7</strain>
    </source>
</reference>